<evidence type="ECO:0000313" key="2">
    <source>
        <dbReference type="Proteomes" id="UP000634136"/>
    </source>
</evidence>
<proteinExistence type="predicted"/>
<reference evidence="1" key="1">
    <citation type="submission" date="2020-09" db="EMBL/GenBank/DDBJ databases">
        <title>Genome-Enabled Discovery of Anthraquinone Biosynthesis in Senna tora.</title>
        <authorList>
            <person name="Kang S.-H."/>
            <person name="Pandey R.P."/>
            <person name="Lee C.-M."/>
            <person name="Sim J.-S."/>
            <person name="Jeong J.-T."/>
            <person name="Choi B.-S."/>
            <person name="Jung M."/>
            <person name="Ginzburg D."/>
            <person name="Zhao K."/>
            <person name="Won S.Y."/>
            <person name="Oh T.-J."/>
            <person name="Yu Y."/>
            <person name="Kim N.-H."/>
            <person name="Lee O.R."/>
            <person name="Lee T.-H."/>
            <person name="Bashyal P."/>
            <person name="Kim T.-S."/>
            <person name="Lee W.-H."/>
            <person name="Kawkins C."/>
            <person name="Kim C.-K."/>
            <person name="Kim J.S."/>
            <person name="Ahn B.O."/>
            <person name="Rhee S.Y."/>
            <person name="Sohng J.K."/>
        </authorList>
    </citation>
    <scope>NUCLEOTIDE SEQUENCE</scope>
    <source>
        <tissue evidence="1">Leaf</tissue>
    </source>
</reference>
<organism evidence="1 2">
    <name type="scientific">Senna tora</name>
    <dbReference type="NCBI Taxonomy" id="362788"/>
    <lineage>
        <taxon>Eukaryota</taxon>
        <taxon>Viridiplantae</taxon>
        <taxon>Streptophyta</taxon>
        <taxon>Embryophyta</taxon>
        <taxon>Tracheophyta</taxon>
        <taxon>Spermatophyta</taxon>
        <taxon>Magnoliopsida</taxon>
        <taxon>eudicotyledons</taxon>
        <taxon>Gunneridae</taxon>
        <taxon>Pentapetalae</taxon>
        <taxon>rosids</taxon>
        <taxon>fabids</taxon>
        <taxon>Fabales</taxon>
        <taxon>Fabaceae</taxon>
        <taxon>Caesalpinioideae</taxon>
        <taxon>Cassia clade</taxon>
        <taxon>Senna</taxon>
    </lineage>
</organism>
<evidence type="ECO:0000313" key="1">
    <source>
        <dbReference type="EMBL" id="KAF7814639.1"/>
    </source>
</evidence>
<accession>A0A834WEY6</accession>
<sequence>MASYEYEANMNVSYLSALTMQCNKKEVEWKSTYLIAKSSTYCCTEKYTNLNKSMLVN</sequence>
<dbReference type="EMBL" id="JAAIUW010000009">
    <property type="protein sequence ID" value="KAF7814639.1"/>
    <property type="molecule type" value="Genomic_DNA"/>
</dbReference>
<name>A0A834WEY6_9FABA</name>
<dbReference type="AlphaFoldDB" id="A0A834WEY6"/>
<protein>
    <submittedName>
        <fullName evidence="1">Uncharacterized protein</fullName>
    </submittedName>
</protein>
<keyword evidence="2" id="KW-1185">Reference proteome</keyword>
<gene>
    <name evidence="1" type="ORF">G2W53_028608</name>
</gene>
<dbReference type="Proteomes" id="UP000634136">
    <property type="component" value="Unassembled WGS sequence"/>
</dbReference>
<comment type="caution">
    <text evidence="1">The sequence shown here is derived from an EMBL/GenBank/DDBJ whole genome shotgun (WGS) entry which is preliminary data.</text>
</comment>